<gene>
    <name evidence="4" type="ORF">LPB303_15030</name>
</gene>
<dbReference type="EMBL" id="LVWE01000061">
    <property type="protein sequence ID" value="OAD42234.1"/>
    <property type="molecule type" value="Genomic_DNA"/>
</dbReference>
<dbReference type="RefSeq" id="WP_068451994.1">
    <property type="nucleotide sequence ID" value="NZ_CP150660.1"/>
</dbReference>
<dbReference type="GO" id="GO:0005737">
    <property type="term" value="C:cytoplasm"/>
    <property type="evidence" value="ECO:0007669"/>
    <property type="project" value="TreeGrafter"/>
</dbReference>
<dbReference type="Proteomes" id="UP000076923">
    <property type="component" value="Unassembled WGS sequence"/>
</dbReference>
<dbReference type="SUPFAM" id="SSF56235">
    <property type="entry name" value="N-terminal nucleophile aminohydrolases (Ntn hydrolases)"/>
    <property type="match status" value="1"/>
</dbReference>
<dbReference type="AlphaFoldDB" id="A0A176T2V2"/>
<keyword evidence="5" id="KW-1185">Reference proteome</keyword>
<comment type="caution">
    <text evidence="4">The sequence shown here is derived from an EMBL/GenBank/DDBJ whole genome shotgun (WGS) entry which is preliminary data.</text>
</comment>
<organism evidence="4 5">
    <name type="scientific">Polaribacter atrinae</name>
    <dbReference type="NCBI Taxonomy" id="1333662"/>
    <lineage>
        <taxon>Bacteria</taxon>
        <taxon>Pseudomonadati</taxon>
        <taxon>Bacteroidota</taxon>
        <taxon>Flavobacteriia</taxon>
        <taxon>Flavobacteriales</taxon>
        <taxon>Flavobacteriaceae</taxon>
    </lineage>
</organism>
<dbReference type="InterPro" id="IPR000246">
    <property type="entry name" value="Peptidase_T2"/>
</dbReference>
<evidence type="ECO:0000256" key="1">
    <source>
        <dbReference type="PIRSR" id="PIRSR600246-1"/>
    </source>
</evidence>
<sequence length="339" mass="36778">MSDRRNFIKKAALGTVGISAILSCDKSVETKSEITGSTEISKGSKPIIISTWNHGLPANEETWKQLKEGKPTVDAIVAGMNIPEADPKVRSVGYGGFPDREGKVTLDACIMDHNSNCGSVSFLQGIKHPISVAKKVMQNTPHVMLVGEGAFQFALSEGFKEENLLTAEAEKDWKNWVEESKYKPVINMENHDTISMLVVDKDGNISGGCTTSGAAWKMHGRVGDSPIIGAGLFLDNDIGAAAATGLGEAVLRTAGSAMVVELMRQGKSPYEACKEIVERIYAKHKNHKDMEYLQVGFIAVNKKGEHAGYSLRSGFNYAVADEKSGNRMEDASFKMSWDD</sequence>
<feature type="site" description="Cleavage; by autolysis" evidence="3">
    <location>
        <begin position="192"/>
        <end position="193"/>
    </location>
</feature>
<dbReference type="CDD" id="cd04513">
    <property type="entry name" value="Glycosylasparaginase"/>
    <property type="match status" value="1"/>
</dbReference>
<dbReference type="PANTHER" id="PTHR10188:SF6">
    <property type="entry name" value="N(4)-(BETA-N-ACETYLGLUCOSAMINYL)-L-ASPARAGINASE"/>
    <property type="match status" value="1"/>
</dbReference>
<feature type="binding site" evidence="2">
    <location>
        <begin position="244"/>
        <end position="247"/>
    </location>
    <ligand>
        <name>substrate</name>
    </ligand>
</feature>
<dbReference type="PANTHER" id="PTHR10188">
    <property type="entry name" value="L-ASPARAGINASE"/>
    <property type="match status" value="1"/>
</dbReference>
<proteinExistence type="predicted"/>
<dbReference type="STRING" id="1333662.LPB303_15030"/>
<dbReference type="InterPro" id="IPR029055">
    <property type="entry name" value="Ntn_hydrolases_N"/>
</dbReference>
<accession>A0A176T2V2</accession>
<dbReference type="OrthoDB" id="9780217at2"/>
<protein>
    <submittedName>
        <fullName evidence="4">Glycosylasparaginase</fullName>
    </submittedName>
</protein>
<dbReference type="Pfam" id="PF01112">
    <property type="entry name" value="Asparaginase_2"/>
    <property type="match status" value="1"/>
</dbReference>
<name>A0A176T2V2_9FLAO</name>
<evidence type="ECO:0000256" key="2">
    <source>
        <dbReference type="PIRSR" id="PIRSR600246-2"/>
    </source>
</evidence>
<evidence type="ECO:0000313" key="5">
    <source>
        <dbReference type="Proteomes" id="UP000076923"/>
    </source>
</evidence>
<feature type="binding site" evidence="2">
    <location>
        <begin position="221"/>
        <end position="224"/>
    </location>
    <ligand>
        <name>substrate</name>
    </ligand>
</feature>
<reference evidence="4 5" key="1">
    <citation type="submission" date="2016-02" db="EMBL/GenBank/DDBJ databases">
        <title>Draft genome sequence of Polaribacter atrinae KACC17473.</title>
        <authorList>
            <person name="Shin S.-K."/>
            <person name="Yi H."/>
        </authorList>
    </citation>
    <scope>NUCLEOTIDE SEQUENCE [LARGE SCALE GENOMIC DNA]</scope>
    <source>
        <strain evidence="4 5">KACC 17473</strain>
    </source>
</reference>
<dbReference type="GO" id="GO:0016811">
    <property type="term" value="F:hydrolase activity, acting on carbon-nitrogen (but not peptide) bonds, in linear amides"/>
    <property type="evidence" value="ECO:0007669"/>
    <property type="project" value="UniProtKB-ARBA"/>
</dbReference>
<evidence type="ECO:0000256" key="3">
    <source>
        <dbReference type="PIRSR" id="PIRSR600246-3"/>
    </source>
</evidence>
<feature type="active site" description="Nucleophile" evidence="1">
    <location>
        <position position="193"/>
    </location>
</feature>
<dbReference type="PROSITE" id="PS51257">
    <property type="entry name" value="PROKAR_LIPOPROTEIN"/>
    <property type="match status" value="1"/>
</dbReference>
<dbReference type="Gene3D" id="3.60.20.30">
    <property type="entry name" value="(Glycosyl)asparaginase"/>
    <property type="match status" value="1"/>
</dbReference>
<dbReference type="FunFam" id="3.60.20.30:FF:000005">
    <property type="entry name" value="N(4)-(Beta-N-acetylglucosaminyl)-L-asparaginase"/>
    <property type="match status" value="1"/>
</dbReference>
<evidence type="ECO:0000313" key="4">
    <source>
        <dbReference type="EMBL" id="OAD42234.1"/>
    </source>
</evidence>